<dbReference type="SMART" id="SM00895">
    <property type="entry name" value="FCD"/>
    <property type="match status" value="1"/>
</dbReference>
<dbReference type="GO" id="GO:0003700">
    <property type="term" value="F:DNA-binding transcription factor activity"/>
    <property type="evidence" value="ECO:0007669"/>
    <property type="project" value="InterPro"/>
</dbReference>
<dbReference type="SMART" id="SM00345">
    <property type="entry name" value="HTH_GNTR"/>
    <property type="match status" value="1"/>
</dbReference>
<dbReference type="Proteomes" id="UP000267049">
    <property type="component" value="Unassembled WGS sequence"/>
</dbReference>
<comment type="caution">
    <text evidence="6">The sequence shown here is derived from an EMBL/GenBank/DDBJ whole genome shotgun (WGS) entry which is preliminary data.</text>
</comment>
<dbReference type="InterPro" id="IPR036388">
    <property type="entry name" value="WH-like_DNA-bd_sf"/>
</dbReference>
<dbReference type="PANTHER" id="PTHR43537">
    <property type="entry name" value="TRANSCRIPTIONAL REGULATOR, GNTR FAMILY"/>
    <property type="match status" value="1"/>
</dbReference>
<reference evidence="6 7" key="1">
    <citation type="submission" date="2018-11" db="EMBL/GenBank/DDBJ databases">
        <title>Lysobacter cryohumiis sp. nov., isolated from soil in the Tianshan Mountains, Xinjiang, China.</title>
        <authorList>
            <person name="Luo Y."/>
            <person name="Sheng H."/>
        </authorList>
    </citation>
    <scope>NUCLEOTIDE SEQUENCE [LARGE SCALE GENOMIC DNA]</scope>
    <source>
        <strain evidence="6 7">ZS60</strain>
    </source>
</reference>
<feature type="region of interest" description="Disordered" evidence="4">
    <location>
        <begin position="217"/>
        <end position="242"/>
    </location>
</feature>
<evidence type="ECO:0000256" key="1">
    <source>
        <dbReference type="ARBA" id="ARBA00023015"/>
    </source>
</evidence>
<keyword evidence="7" id="KW-1185">Reference proteome</keyword>
<evidence type="ECO:0000259" key="5">
    <source>
        <dbReference type="PROSITE" id="PS50949"/>
    </source>
</evidence>
<evidence type="ECO:0000313" key="7">
    <source>
        <dbReference type="Proteomes" id="UP000267049"/>
    </source>
</evidence>
<feature type="domain" description="HTH gntR-type" evidence="5">
    <location>
        <begin position="6"/>
        <end position="73"/>
    </location>
</feature>
<dbReference type="InterPro" id="IPR011711">
    <property type="entry name" value="GntR_C"/>
</dbReference>
<dbReference type="PROSITE" id="PS50949">
    <property type="entry name" value="HTH_GNTR"/>
    <property type="match status" value="1"/>
</dbReference>
<evidence type="ECO:0000256" key="3">
    <source>
        <dbReference type="ARBA" id="ARBA00023163"/>
    </source>
</evidence>
<dbReference type="SUPFAM" id="SSF48008">
    <property type="entry name" value="GntR ligand-binding domain-like"/>
    <property type="match status" value="1"/>
</dbReference>
<dbReference type="SUPFAM" id="SSF46785">
    <property type="entry name" value="Winged helix' DNA-binding domain"/>
    <property type="match status" value="1"/>
</dbReference>
<dbReference type="CDD" id="cd07377">
    <property type="entry name" value="WHTH_GntR"/>
    <property type="match status" value="1"/>
</dbReference>
<feature type="compositionally biased region" description="Low complexity" evidence="4">
    <location>
        <begin position="217"/>
        <end position="230"/>
    </location>
</feature>
<name>A0A3M8T304_9GAMM</name>
<gene>
    <name evidence="6" type="ORF">EER27_01385</name>
</gene>
<dbReference type="Gene3D" id="1.10.10.10">
    <property type="entry name" value="Winged helix-like DNA-binding domain superfamily/Winged helix DNA-binding domain"/>
    <property type="match status" value="1"/>
</dbReference>
<dbReference type="OrthoDB" id="9799812at2"/>
<dbReference type="Gene3D" id="1.20.120.530">
    <property type="entry name" value="GntR ligand-binding domain-like"/>
    <property type="match status" value="1"/>
</dbReference>
<sequence>MKIVARTLSDQAFEVIRERILATRIPPLIPVRQEALAEELGISKIPLREALARLEQEGLLRSNANRGYFVPALTAAEAEEVFALRLKIEPDAAAAASLDASDAQREAACAALLSLEAASHGNAVAVVSLNRAFHLALLHGAGRQVTAQLVERLHVLAERYVRKHLEPEGRDVRADSEHRAILDAWLARDAALVTGLLTEHIAETLDDLRLQLHEPASRSAVASASTPPAAGGKRRPARENGS</sequence>
<evidence type="ECO:0000313" key="6">
    <source>
        <dbReference type="EMBL" id="RNF86116.1"/>
    </source>
</evidence>
<evidence type="ECO:0000256" key="4">
    <source>
        <dbReference type="SAM" id="MobiDB-lite"/>
    </source>
</evidence>
<evidence type="ECO:0000256" key="2">
    <source>
        <dbReference type="ARBA" id="ARBA00023125"/>
    </source>
</evidence>
<keyword evidence="1" id="KW-0805">Transcription regulation</keyword>
<protein>
    <submittedName>
        <fullName evidence="6">GntR family transcriptional regulator</fullName>
    </submittedName>
</protein>
<dbReference type="InterPro" id="IPR036390">
    <property type="entry name" value="WH_DNA-bd_sf"/>
</dbReference>
<dbReference type="Pfam" id="PF07729">
    <property type="entry name" value="FCD"/>
    <property type="match status" value="1"/>
</dbReference>
<dbReference type="EMBL" id="RIBS01000001">
    <property type="protein sequence ID" value="RNF86116.1"/>
    <property type="molecule type" value="Genomic_DNA"/>
</dbReference>
<dbReference type="Pfam" id="PF00392">
    <property type="entry name" value="GntR"/>
    <property type="match status" value="1"/>
</dbReference>
<proteinExistence type="predicted"/>
<dbReference type="RefSeq" id="WP_123086236.1">
    <property type="nucleotide sequence ID" value="NZ_RIBS01000001.1"/>
</dbReference>
<dbReference type="PANTHER" id="PTHR43537:SF5">
    <property type="entry name" value="UXU OPERON TRANSCRIPTIONAL REGULATOR"/>
    <property type="match status" value="1"/>
</dbReference>
<keyword evidence="2" id="KW-0238">DNA-binding</keyword>
<keyword evidence="3" id="KW-0804">Transcription</keyword>
<dbReference type="InterPro" id="IPR008920">
    <property type="entry name" value="TF_FadR/GntR_C"/>
</dbReference>
<dbReference type="AlphaFoldDB" id="A0A3M8T304"/>
<dbReference type="InterPro" id="IPR000524">
    <property type="entry name" value="Tscrpt_reg_HTH_GntR"/>
</dbReference>
<organism evidence="6 7">
    <name type="scientific">Montanilutibacter psychrotolerans</name>
    <dbReference type="NCBI Taxonomy" id="1327343"/>
    <lineage>
        <taxon>Bacteria</taxon>
        <taxon>Pseudomonadati</taxon>
        <taxon>Pseudomonadota</taxon>
        <taxon>Gammaproteobacteria</taxon>
        <taxon>Lysobacterales</taxon>
        <taxon>Lysobacteraceae</taxon>
        <taxon>Montanilutibacter</taxon>
    </lineage>
</organism>
<accession>A0A3M8T304</accession>
<dbReference type="GO" id="GO:0003677">
    <property type="term" value="F:DNA binding"/>
    <property type="evidence" value="ECO:0007669"/>
    <property type="project" value="UniProtKB-KW"/>
</dbReference>